<dbReference type="SUPFAM" id="SSF48452">
    <property type="entry name" value="TPR-like"/>
    <property type="match status" value="2"/>
</dbReference>
<protein>
    <submittedName>
        <fullName evidence="7">BTAD domain-containing putative transcriptional regulator</fullName>
    </submittedName>
</protein>
<dbReference type="SMART" id="SM01043">
    <property type="entry name" value="BTAD"/>
    <property type="match status" value="1"/>
</dbReference>
<evidence type="ECO:0000256" key="1">
    <source>
        <dbReference type="ARBA" id="ARBA00005820"/>
    </source>
</evidence>
<keyword evidence="8" id="KW-1185">Reference proteome</keyword>
<evidence type="ECO:0000259" key="6">
    <source>
        <dbReference type="SMART" id="SM01043"/>
    </source>
</evidence>
<dbReference type="Pfam" id="PF03704">
    <property type="entry name" value="BTAD"/>
    <property type="match status" value="1"/>
</dbReference>
<keyword evidence="3" id="KW-0238">DNA-binding</keyword>
<dbReference type="InterPro" id="IPR051677">
    <property type="entry name" value="AfsR-DnrI-RedD_regulator"/>
</dbReference>
<dbReference type="InterPro" id="IPR036388">
    <property type="entry name" value="WH-like_DNA-bd_sf"/>
</dbReference>
<keyword evidence="2" id="KW-0805">Transcription regulation</keyword>
<dbReference type="PANTHER" id="PTHR35807:SF1">
    <property type="entry name" value="TRANSCRIPTIONAL REGULATOR REDD"/>
    <property type="match status" value="1"/>
</dbReference>
<dbReference type="RefSeq" id="WP_271277678.1">
    <property type="nucleotide sequence ID" value="NZ_BAABFD010000028.1"/>
</dbReference>
<dbReference type="PANTHER" id="PTHR35807">
    <property type="entry name" value="TRANSCRIPTIONAL REGULATOR REDD-RELATED"/>
    <property type="match status" value="1"/>
</dbReference>
<evidence type="ECO:0000313" key="8">
    <source>
        <dbReference type="Proteomes" id="UP001212498"/>
    </source>
</evidence>
<gene>
    <name evidence="7" type="ORF">OUY24_22400</name>
</gene>
<dbReference type="Pfam" id="PF13424">
    <property type="entry name" value="TPR_12"/>
    <property type="match status" value="1"/>
</dbReference>
<dbReference type="InterPro" id="IPR016032">
    <property type="entry name" value="Sig_transdc_resp-reg_C-effctor"/>
</dbReference>
<name>A0ABT4T1L9_9ACTN</name>
<proteinExistence type="inferred from homology"/>
<dbReference type="Proteomes" id="UP001212498">
    <property type="component" value="Unassembled WGS sequence"/>
</dbReference>
<dbReference type="InterPro" id="IPR001867">
    <property type="entry name" value="OmpR/PhoB-type_DNA-bd"/>
</dbReference>
<dbReference type="PRINTS" id="PR00364">
    <property type="entry name" value="DISEASERSIST"/>
</dbReference>
<dbReference type="Gene3D" id="1.10.10.10">
    <property type="entry name" value="Winged helix-like DNA-binding domain superfamily/Winged helix DNA-binding domain"/>
    <property type="match status" value="1"/>
</dbReference>
<dbReference type="Gene3D" id="3.40.50.300">
    <property type="entry name" value="P-loop containing nucleotide triphosphate hydrolases"/>
    <property type="match status" value="1"/>
</dbReference>
<accession>A0ABT4T1L9</accession>
<evidence type="ECO:0000259" key="5">
    <source>
        <dbReference type="SMART" id="SM00862"/>
    </source>
</evidence>
<dbReference type="SMART" id="SM00028">
    <property type="entry name" value="TPR"/>
    <property type="match status" value="4"/>
</dbReference>
<dbReference type="InterPro" id="IPR005158">
    <property type="entry name" value="BTAD"/>
</dbReference>
<dbReference type="InterPro" id="IPR002182">
    <property type="entry name" value="NB-ARC"/>
</dbReference>
<evidence type="ECO:0000256" key="2">
    <source>
        <dbReference type="ARBA" id="ARBA00023015"/>
    </source>
</evidence>
<dbReference type="SMART" id="SM00862">
    <property type="entry name" value="Trans_reg_C"/>
    <property type="match status" value="1"/>
</dbReference>
<organism evidence="7 8">
    <name type="scientific">Nonomuraea ferruginea</name>
    <dbReference type="NCBI Taxonomy" id="46174"/>
    <lineage>
        <taxon>Bacteria</taxon>
        <taxon>Bacillati</taxon>
        <taxon>Actinomycetota</taxon>
        <taxon>Actinomycetes</taxon>
        <taxon>Streptosporangiales</taxon>
        <taxon>Streptosporangiaceae</taxon>
        <taxon>Nonomuraea</taxon>
    </lineage>
</organism>
<reference evidence="7 8" key="1">
    <citation type="submission" date="2022-11" db="EMBL/GenBank/DDBJ databases">
        <title>Nonomuraea corallina sp. nov., a new species of the genus Nonomuraea isolated from sea side sediment in Thai sea.</title>
        <authorList>
            <person name="Ngamcharungchit C."/>
            <person name="Matsumoto A."/>
            <person name="Suriyachadkun C."/>
            <person name="Panbangred W."/>
            <person name="Inahashi Y."/>
            <person name="Intra B."/>
        </authorList>
    </citation>
    <scope>NUCLEOTIDE SEQUENCE [LARGE SCALE GENOMIC DNA]</scope>
    <source>
        <strain evidence="7 8">DSM 43553</strain>
    </source>
</reference>
<feature type="domain" description="OmpR/PhoB-type" evidence="5">
    <location>
        <begin position="19"/>
        <end position="93"/>
    </location>
</feature>
<evidence type="ECO:0000256" key="3">
    <source>
        <dbReference type="ARBA" id="ARBA00023125"/>
    </source>
</evidence>
<feature type="domain" description="Bacterial transcriptional activator" evidence="6">
    <location>
        <begin position="100"/>
        <end position="233"/>
    </location>
</feature>
<evidence type="ECO:0000256" key="4">
    <source>
        <dbReference type="ARBA" id="ARBA00023163"/>
    </source>
</evidence>
<sequence length="897" mass="95917">MSGPVAFQILGPLRVEVAGRAVAPIGSRARTVLSVLLLHAGQSVTAEQLVAALWTDGAPPPTARTQLHMLLSRLRKTLLGHPVIETRPGAYRIDTRVARLDSHHAERLIEEGRRLGDPALYGRALALWRGPVLDGFDHAEVRRLEELRLTAVGEWAALELGRGCPSRVAERLAPMVADLPYHESLRAQLVLALDRLNRRQEALHVLREGTRLLDRELGLEPGPELRRAEQLVRGRTPAQLPPAVAAFTGRDGEVERLCGLLTDGGEHVVAVSGPAGIGKSALAVQVAHRLAGLFPDGQLYVNLHGSTPDTEPAATAEVLGRFLRALGATVPADQEEAAAAFRSMTHGKRLLVLLDNAAGPEQVRDLLPGSATCGVLVTSRRLLGSVDAARHHPVEGLPPDEAVALLGRLAGTARVGSEPEAAAEIAELCGRLPLALTIAGAKLAGQPGLSVRALAGRLADEQRRLAELALHDQAVRTSFMVSYQDLGDAAAARLFRLLGLLDVPDVGVPVAAALAGLPEQRAAVLLDRLAENQLVRSDVPGRFHLHDLLRLFARERAAEEETGADRTGAVRRALHCYVATARHATLAVEPTIGWRIDFLPGSLDHPGVPLGSRDEVDEWIDAETDNLVAAARQAASGIAPEVAPYLSACLNAPLEGRGRRREQLTLAYITLTAARLTGDRRHAGLADNDLGWALHWLSRAEEALACFDRALRAWAGYDAGTALALHGRGVVLRVLERYEESLESLERARAAWHRLGHARQEAGCLTGVGLTCQRLGRHDDAVAAHEAAIGLARDSAARVTEVMALGNLGEAHRLAGRGEAAAACFTEALRLDRLRGLSGTYWEAEHLWGLGRVRGDRALLNRSAAILRDLDLIDDAEAGAIATGPAPRTPAAIADQL</sequence>
<dbReference type="Pfam" id="PF00931">
    <property type="entry name" value="NB-ARC"/>
    <property type="match status" value="1"/>
</dbReference>
<dbReference type="EMBL" id="JAPNUD010000066">
    <property type="protein sequence ID" value="MDA0643389.1"/>
    <property type="molecule type" value="Genomic_DNA"/>
</dbReference>
<dbReference type="SUPFAM" id="SSF52540">
    <property type="entry name" value="P-loop containing nucleoside triphosphate hydrolases"/>
    <property type="match status" value="1"/>
</dbReference>
<keyword evidence="4" id="KW-0804">Transcription</keyword>
<dbReference type="InterPro" id="IPR011990">
    <property type="entry name" value="TPR-like_helical_dom_sf"/>
</dbReference>
<dbReference type="Gene3D" id="1.25.40.10">
    <property type="entry name" value="Tetratricopeptide repeat domain"/>
    <property type="match status" value="2"/>
</dbReference>
<dbReference type="SUPFAM" id="SSF46894">
    <property type="entry name" value="C-terminal effector domain of the bipartite response regulators"/>
    <property type="match status" value="1"/>
</dbReference>
<evidence type="ECO:0000313" key="7">
    <source>
        <dbReference type="EMBL" id="MDA0643389.1"/>
    </source>
</evidence>
<comment type="similarity">
    <text evidence="1">Belongs to the AfsR/DnrI/RedD regulatory family.</text>
</comment>
<dbReference type="InterPro" id="IPR019734">
    <property type="entry name" value="TPR_rpt"/>
</dbReference>
<dbReference type="InterPro" id="IPR027417">
    <property type="entry name" value="P-loop_NTPase"/>
</dbReference>
<comment type="caution">
    <text evidence="7">The sequence shown here is derived from an EMBL/GenBank/DDBJ whole genome shotgun (WGS) entry which is preliminary data.</text>
</comment>
<dbReference type="CDD" id="cd15831">
    <property type="entry name" value="BTAD"/>
    <property type="match status" value="1"/>
</dbReference>